<dbReference type="Proteomes" id="UP001259492">
    <property type="component" value="Unassembled WGS sequence"/>
</dbReference>
<feature type="transmembrane region" description="Helical" evidence="1">
    <location>
        <begin position="307"/>
        <end position="322"/>
    </location>
</feature>
<organism evidence="2 3">
    <name type="scientific">Microcosmobacter mediterraneus</name>
    <dbReference type="NCBI Taxonomy" id="3075607"/>
    <lineage>
        <taxon>Bacteria</taxon>
        <taxon>Pseudomonadati</taxon>
        <taxon>Bacteroidota</taxon>
        <taxon>Flavobacteriia</taxon>
        <taxon>Flavobacteriales</taxon>
        <taxon>Flavobacteriaceae</taxon>
        <taxon>Microcosmobacter</taxon>
    </lineage>
</organism>
<feature type="transmembrane region" description="Helical" evidence="1">
    <location>
        <begin position="395"/>
        <end position="413"/>
    </location>
</feature>
<keyword evidence="3" id="KW-1185">Reference proteome</keyword>
<feature type="transmembrane region" description="Helical" evidence="1">
    <location>
        <begin position="200"/>
        <end position="221"/>
    </location>
</feature>
<gene>
    <name evidence="2" type="ORF">RM697_11340</name>
</gene>
<evidence type="ECO:0000313" key="2">
    <source>
        <dbReference type="EMBL" id="MDT0559248.1"/>
    </source>
</evidence>
<proteinExistence type="predicted"/>
<evidence type="ECO:0008006" key="4">
    <source>
        <dbReference type="Google" id="ProtNLM"/>
    </source>
</evidence>
<feature type="transmembrane region" description="Helical" evidence="1">
    <location>
        <begin position="359"/>
        <end position="383"/>
    </location>
</feature>
<protein>
    <recommendedName>
        <fullName evidence="4">Glycosyltransferase RgtA/B/C/D-like domain-containing protein</fullName>
    </recommendedName>
</protein>
<feature type="transmembrane region" description="Helical" evidence="1">
    <location>
        <begin position="327"/>
        <end position="347"/>
    </location>
</feature>
<keyword evidence="1" id="KW-1133">Transmembrane helix</keyword>
<dbReference type="EMBL" id="JAVRIA010000006">
    <property type="protein sequence ID" value="MDT0559248.1"/>
    <property type="molecule type" value="Genomic_DNA"/>
</dbReference>
<feature type="transmembrane region" description="Helical" evidence="1">
    <location>
        <begin position="170"/>
        <end position="188"/>
    </location>
</feature>
<evidence type="ECO:0000313" key="3">
    <source>
        <dbReference type="Proteomes" id="UP001259492"/>
    </source>
</evidence>
<feature type="transmembrane region" description="Helical" evidence="1">
    <location>
        <begin position="122"/>
        <end position="141"/>
    </location>
</feature>
<sequence>MTKQGKELWFFIILIIVLQVLISFQGFDFCDEGFSLTFYQQFFNAPESVEYVFVYWLSGLVGGLWYEINPNGGILWFRILAILVNTSSFILGYKILKNFINTRLALVGLTMVLFANDFGFLVFYHNHLTTLLVLLSIYLLYRGILKKHKRIIFAAGFVVSVNYVTRIPNLTMTILVLAIPFAFILKMLSKSLSLKMVLQFVIGLLCGIGSIVLLLFAFGQLDIMESAIQSLFSLGRTSDSAHGILFLIKITLGNYKKVVVIIALLLLLFGLISYLKSLKISKLLSLLIDGFSILCLCILIYFGKIHFVYAFGIIGVLSVIINKNEEAIFRIIALLGLLMLVCLPLGSGGGMVSSGTMCIWLALPVGLHVMFNYGLTSASFVVLEKPISINLYSRALVKLGRFIVVIFLAIKAYNISQRAYFDHGARWQKKAIVNHRLATNIYTTEQRSSITNDVLEQLKLYVKPDDYLFAYDKIPMLHFLTETKPYLYNPWPWIFNGELFEQKLNKAETTIEKLPIIVQQKFETIYQLSEPFNDYLDEEREDSERFNASRTKAFNTFLEKHNYQIVWNNAYFNIYKSEKSE</sequence>
<keyword evidence="1" id="KW-0472">Membrane</keyword>
<reference evidence="2 3" key="1">
    <citation type="submission" date="2023-09" db="EMBL/GenBank/DDBJ databases">
        <authorList>
            <person name="Rey-Velasco X."/>
        </authorList>
    </citation>
    <scope>NUCLEOTIDE SEQUENCE [LARGE SCALE GENOMIC DNA]</scope>
    <source>
        <strain evidence="2 3">W332</strain>
    </source>
</reference>
<keyword evidence="1" id="KW-0812">Transmembrane</keyword>
<feature type="transmembrane region" description="Helical" evidence="1">
    <location>
        <begin position="74"/>
        <end position="93"/>
    </location>
</feature>
<feature type="transmembrane region" description="Helical" evidence="1">
    <location>
        <begin position="7"/>
        <end position="27"/>
    </location>
</feature>
<dbReference type="RefSeq" id="WP_311428011.1">
    <property type="nucleotide sequence ID" value="NZ_JAVRIA010000006.1"/>
</dbReference>
<evidence type="ECO:0000256" key="1">
    <source>
        <dbReference type="SAM" id="Phobius"/>
    </source>
</evidence>
<accession>A0ABU2YM63</accession>
<name>A0ABU2YM63_9FLAO</name>
<comment type="caution">
    <text evidence="2">The sequence shown here is derived from an EMBL/GenBank/DDBJ whole genome shotgun (WGS) entry which is preliminary data.</text>
</comment>
<feature type="transmembrane region" description="Helical" evidence="1">
    <location>
        <begin position="258"/>
        <end position="276"/>
    </location>
</feature>